<dbReference type="AlphaFoldDB" id="B3TB46"/>
<reference evidence="2" key="1">
    <citation type="journal article" date="2008" name="ISME J.">
        <title>Genomic patterns of recombination, clonal divergence and environment in marine microbial populations.</title>
        <authorList>
            <person name="Konstantinidis K.T."/>
            <person name="Delong E.F."/>
        </authorList>
    </citation>
    <scope>NUCLEOTIDE SEQUENCE</scope>
</reference>
<feature type="domain" description="Glycosyltransferase 2-like" evidence="1">
    <location>
        <begin position="19"/>
        <end position="70"/>
    </location>
</feature>
<proteinExistence type="predicted"/>
<dbReference type="Pfam" id="PF00535">
    <property type="entry name" value="Glycos_transf_2"/>
    <property type="match status" value="1"/>
</dbReference>
<dbReference type="EMBL" id="EU016658">
    <property type="protein sequence ID" value="ABZ09811.1"/>
    <property type="molecule type" value="Genomic_DNA"/>
</dbReference>
<dbReference type="InterPro" id="IPR029044">
    <property type="entry name" value="Nucleotide-diphossugar_trans"/>
</dbReference>
<dbReference type="SUPFAM" id="SSF53448">
    <property type="entry name" value="Nucleotide-diphospho-sugar transferases"/>
    <property type="match status" value="1"/>
</dbReference>
<organism evidence="2">
    <name type="scientific">uncultured marine microorganism HF4000_APKG8K5</name>
    <dbReference type="NCBI Taxonomy" id="455555"/>
    <lineage>
        <taxon>unclassified sequences</taxon>
        <taxon>environmental samples</taxon>
    </lineage>
</organism>
<name>B3TB46_9ZZZZ</name>
<protein>
    <submittedName>
        <fullName evidence="2">Putative glycosyl transferase</fullName>
    </submittedName>
</protein>
<evidence type="ECO:0000313" key="2">
    <source>
        <dbReference type="EMBL" id="ABZ09811.1"/>
    </source>
</evidence>
<dbReference type="InterPro" id="IPR050256">
    <property type="entry name" value="Glycosyltransferase_2"/>
</dbReference>
<gene>
    <name evidence="2" type="ORF">ALOHA_HF4000APKG8K5ctg1g24</name>
</gene>
<dbReference type="Gene3D" id="3.90.550.10">
    <property type="entry name" value="Spore Coat Polysaccharide Biosynthesis Protein SpsA, Chain A"/>
    <property type="match status" value="1"/>
</dbReference>
<dbReference type="PANTHER" id="PTHR48090">
    <property type="entry name" value="UNDECAPRENYL-PHOSPHATE 4-DEOXY-4-FORMAMIDO-L-ARABINOSE TRANSFERASE-RELATED"/>
    <property type="match status" value="1"/>
</dbReference>
<dbReference type="InterPro" id="IPR001173">
    <property type="entry name" value="Glyco_trans_2-like"/>
</dbReference>
<dbReference type="PANTHER" id="PTHR48090:SF7">
    <property type="entry name" value="RFBJ PROTEIN"/>
    <property type="match status" value="1"/>
</dbReference>
<evidence type="ECO:0000259" key="1">
    <source>
        <dbReference type="Pfam" id="PF00535"/>
    </source>
</evidence>
<sequence length="219" mass="24884">MNERKGCEHDVPLIKREAFDEIFAVDGNSTDGTVEYLEAAGIPVHRQPEKGYSAGCRHGFRMCTSDVLVFYFPTGSVPVEDTLKFRACFDDGAELVIASRNMKGARNEDDVNFFRPRKWFVLGLSLLTALLWRRKGPVVWDVLHGFRGMTADTFRLIKPLDSGVSIDLEMVARAYKLGLTIEQFPTFEAGRIEGATHFPALKTGSRLLGYLWREFWRRD</sequence>
<accession>B3TB46</accession>
<dbReference type="GO" id="GO:0016740">
    <property type="term" value="F:transferase activity"/>
    <property type="evidence" value="ECO:0007669"/>
    <property type="project" value="UniProtKB-KW"/>
</dbReference>
<keyword evidence="2" id="KW-0808">Transferase</keyword>